<dbReference type="InterPro" id="IPR018247">
    <property type="entry name" value="EF_Hand_1_Ca_BS"/>
</dbReference>
<dbReference type="PANTHER" id="PTHR11639">
    <property type="entry name" value="S100 CALCIUM-BINDING PROTEIN"/>
    <property type="match status" value="1"/>
</dbReference>
<dbReference type="Pfam" id="PF01023">
    <property type="entry name" value="S_100"/>
    <property type="match status" value="1"/>
</dbReference>
<comment type="caution">
    <text evidence="7">The sequence shown here is derived from an EMBL/GenBank/DDBJ whole genome shotgun (WGS) entry which is preliminary data.</text>
</comment>
<evidence type="ECO:0000256" key="2">
    <source>
        <dbReference type="ARBA" id="ARBA00022723"/>
    </source>
</evidence>
<dbReference type="CDD" id="cd00213">
    <property type="entry name" value="S-100"/>
    <property type="match status" value="1"/>
</dbReference>
<dbReference type="EMBL" id="JANPWB010000016">
    <property type="protein sequence ID" value="KAJ1081029.1"/>
    <property type="molecule type" value="Genomic_DNA"/>
</dbReference>
<dbReference type="InterPro" id="IPR011992">
    <property type="entry name" value="EF-hand-dom_pair"/>
</dbReference>
<keyword evidence="3" id="KW-0677">Repeat</keyword>
<organism evidence="7 8">
    <name type="scientific">Pleurodeles waltl</name>
    <name type="common">Iberian ribbed newt</name>
    <dbReference type="NCBI Taxonomy" id="8319"/>
    <lineage>
        <taxon>Eukaryota</taxon>
        <taxon>Metazoa</taxon>
        <taxon>Chordata</taxon>
        <taxon>Craniata</taxon>
        <taxon>Vertebrata</taxon>
        <taxon>Euteleostomi</taxon>
        <taxon>Amphibia</taxon>
        <taxon>Batrachia</taxon>
        <taxon>Caudata</taxon>
        <taxon>Salamandroidea</taxon>
        <taxon>Salamandridae</taxon>
        <taxon>Pleurodelinae</taxon>
        <taxon>Pleurodeles</taxon>
    </lineage>
</organism>
<evidence type="ECO:0000259" key="6">
    <source>
        <dbReference type="PROSITE" id="PS50222"/>
    </source>
</evidence>
<dbReference type="PROSITE" id="PS00018">
    <property type="entry name" value="EF_HAND_1"/>
    <property type="match status" value="1"/>
</dbReference>
<accession>A0AAV7KS24</accession>
<reference evidence="7" key="1">
    <citation type="journal article" date="2022" name="bioRxiv">
        <title>Sequencing and chromosome-scale assembly of the giantPleurodeles waltlgenome.</title>
        <authorList>
            <person name="Brown T."/>
            <person name="Elewa A."/>
            <person name="Iarovenko S."/>
            <person name="Subramanian E."/>
            <person name="Araus A.J."/>
            <person name="Petzold A."/>
            <person name="Susuki M."/>
            <person name="Suzuki K.-i.T."/>
            <person name="Hayashi T."/>
            <person name="Toyoda A."/>
            <person name="Oliveira C."/>
            <person name="Osipova E."/>
            <person name="Leigh N.D."/>
            <person name="Simon A."/>
            <person name="Yun M.H."/>
        </authorList>
    </citation>
    <scope>NUCLEOTIDE SEQUENCE</scope>
    <source>
        <strain evidence="7">20211129_DDA</strain>
        <tissue evidence="7">Liver</tissue>
    </source>
</reference>
<comment type="similarity">
    <text evidence="1 5">Belongs to the S-100 family.</text>
</comment>
<dbReference type="InterPro" id="IPR002048">
    <property type="entry name" value="EF_hand_dom"/>
</dbReference>
<proteinExistence type="inferred from homology"/>
<dbReference type="GO" id="GO:0005615">
    <property type="term" value="C:extracellular space"/>
    <property type="evidence" value="ECO:0007669"/>
    <property type="project" value="TreeGrafter"/>
</dbReference>
<dbReference type="Pfam" id="PF13202">
    <property type="entry name" value="EF-hand_5"/>
    <property type="match status" value="1"/>
</dbReference>
<dbReference type="PROSITE" id="PS50222">
    <property type="entry name" value="EF_HAND_2"/>
    <property type="match status" value="1"/>
</dbReference>
<dbReference type="InterPro" id="IPR013787">
    <property type="entry name" value="S100_Ca-bd_sub"/>
</dbReference>
<dbReference type="GO" id="GO:0048471">
    <property type="term" value="C:perinuclear region of cytoplasm"/>
    <property type="evidence" value="ECO:0007669"/>
    <property type="project" value="TreeGrafter"/>
</dbReference>
<protein>
    <recommendedName>
        <fullName evidence="5">Protein S100</fullName>
    </recommendedName>
    <alternativeName>
        <fullName evidence="5">S100 calcium-binding protein</fullName>
    </alternativeName>
</protein>
<dbReference type="SUPFAM" id="SSF47473">
    <property type="entry name" value="EF-hand"/>
    <property type="match status" value="1"/>
</dbReference>
<dbReference type="AlphaFoldDB" id="A0AAV7KS24"/>
<dbReference type="Gene3D" id="1.10.238.10">
    <property type="entry name" value="EF-hand"/>
    <property type="match status" value="1"/>
</dbReference>
<evidence type="ECO:0000313" key="8">
    <source>
        <dbReference type="Proteomes" id="UP001066276"/>
    </source>
</evidence>
<evidence type="ECO:0000256" key="5">
    <source>
        <dbReference type="RuleBase" id="RU361184"/>
    </source>
</evidence>
<dbReference type="Proteomes" id="UP001066276">
    <property type="component" value="Chromosome 12"/>
</dbReference>
<evidence type="ECO:0000256" key="1">
    <source>
        <dbReference type="ARBA" id="ARBA00007323"/>
    </source>
</evidence>
<dbReference type="GO" id="GO:0046914">
    <property type="term" value="F:transition metal ion binding"/>
    <property type="evidence" value="ECO:0007669"/>
    <property type="project" value="InterPro"/>
</dbReference>
<keyword evidence="2 5" id="KW-0479">Metal-binding</keyword>
<dbReference type="PROSITE" id="PS00303">
    <property type="entry name" value="S100_CABP"/>
    <property type="match status" value="1"/>
</dbReference>
<keyword evidence="4 5" id="KW-0106">Calcium</keyword>
<name>A0AAV7KS24_PLEWA</name>
<dbReference type="PANTHER" id="PTHR11639:SF76">
    <property type="entry name" value="PROTEIN S100-A16"/>
    <property type="match status" value="1"/>
</dbReference>
<dbReference type="InterPro" id="IPR001751">
    <property type="entry name" value="S100/CaBP7/8-like_CS"/>
</dbReference>
<evidence type="ECO:0000256" key="3">
    <source>
        <dbReference type="ARBA" id="ARBA00022737"/>
    </source>
</evidence>
<sequence>MASNCSDLEQSIEVLVKNFYQYAGKKDKMSRREFRKMVGAELSHILTNTQSKEGADKLIKSLDANDDGKISFEEYWTLVSEIAKKLSQQMAIQNQESG</sequence>
<evidence type="ECO:0000256" key="4">
    <source>
        <dbReference type="ARBA" id="ARBA00022837"/>
    </source>
</evidence>
<dbReference type="SMART" id="SM01394">
    <property type="entry name" value="S_100"/>
    <property type="match status" value="1"/>
</dbReference>
<feature type="domain" description="EF-hand" evidence="6">
    <location>
        <begin position="50"/>
        <end position="85"/>
    </location>
</feature>
<evidence type="ECO:0000313" key="7">
    <source>
        <dbReference type="EMBL" id="KAJ1081029.1"/>
    </source>
</evidence>
<gene>
    <name evidence="7" type="ORF">NDU88_001216</name>
</gene>
<dbReference type="GO" id="GO:0005509">
    <property type="term" value="F:calcium ion binding"/>
    <property type="evidence" value="ECO:0007669"/>
    <property type="project" value="InterPro"/>
</dbReference>
<dbReference type="GO" id="GO:0048306">
    <property type="term" value="F:calcium-dependent protein binding"/>
    <property type="evidence" value="ECO:0007669"/>
    <property type="project" value="TreeGrafter"/>
</dbReference>
<keyword evidence="8" id="KW-1185">Reference proteome</keyword>
<dbReference type="InterPro" id="IPR034325">
    <property type="entry name" value="S-100_dom"/>
</dbReference>